<dbReference type="RefSeq" id="WP_165112414.1">
    <property type="nucleotide sequence ID" value="NZ_JAALAA010000016.1"/>
</dbReference>
<gene>
    <name evidence="1" type="ORF">G5C66_18515</name>
</gene>
<comment type="caution">
    <text evidence="1">The sequence shown here is derived from an EMBL/GenBank/DDBJ whole genome shotgun (WGS) entry which is preliminary data.</text>
</comment>
<protein>
    <submittedName>
        <fullName evidence="1">Uncharacterized protein</fullName>
    </submittedName>
</protein>
<sequence length="197" mass="22067">MAKQLGDVAKEALDKAGEVLTEVGDSLKKNADDVAEDIRKQAEARRVLDGRLGPGEWRPVNRNHKFLQQKLGAEFERQVTGKDDGLEFVLRGSLDNEVKFDGILDGKLIETKHGYGKMIDSWGYPNGAKEKEWLDQALRQVDAAGDTPVEWVFSNKEAMEAARTLFEDFDLPISVRHQDFVNPPSDWDGWNAPKSNG</sequence>
<organism evidence="1 2">
    <name type="scientific">Nocardioides turkmenicus</name>
    <dbReference type="NCBI Taxonomy" id="2711220"/>
    <lineage>
        <taxon>Bacteria</taxon>
        <taxon>Bacillati</taxon>
        <taxon>Actinomycetota</taxon>
        <taxon>Actinomycetes</taxon>
        <taxon>Propionibacteriales</taxon>
        <taxon>Nocardioidaceae</taxon>
        <taxon>Nocardioides</taxon>
    </lineage>
</organism>
<keyword evidence="2" id="KW-1185">Reference proteome</keyword>
<evidence type="ECO:0000313" key="2">
    <source>
        <dbReference type="Proteomes" id="UP000483261"/>
    </source>
</evidence>
<accession>A0A6M1QXK6</accession>
<reference evidence="1 2" key="1">
    <citation type="submission" date="2020-02" db="EMBL/GenBank/DDBJ databases">
        <title>Whole-genome analyses of novel actinobacteria.</title>
        <authorList>
            <person name="Sahin N."/>
        </authorList>
    </citation>
    <scope>NUCLEOTIDE SEQUENCE [LARGE SCALE GENOMIC DNA]</scope>
    <source>
        <strain evidence="1 2">KC13</strain>
    </source>
</reference>
<dbReference type="AlphaFoldDB" id="A0A6M1QXK6"/>
<name>A0A6M1QXK6_9ACTN</name>
<proteinExistence type="predicted"/>
<dbReference type="EMBL" id="JAALAA010000016">
    <property type="protein sequence ID" value="NGN94725.1"/>
    <property type="molecule type" value="Genomic_DNA"/>
</dbReference>
<evidence type="ECO:0000313" key="1">
    <source>
        <dbReference type="EMBL" id="NGN94725.1"/>
    </source>
</evidence>
<dbReference type="Proteomes" id="UP000483261">
    <property type="component" value="Unassembled WGS sequence"/>
</dbReference>